<reference evidence="8 9" key="1">
    <citation type="submission" date="2018-12" db="EMBL/GenBank/DDBJ databases">
        <authorList>
            <person name="Toschakov S.V."/>
        </authorList>
    </citation>
    <scope>NUCLEOTIDE SEQUENCE [LARGE SCALE GENOMIC DNA]</scope>
    <source>
        <strain evidence="8 9">GM2012</strain>
    </source>
</reference>
<feature type="region of interest" description="Disordered" evidence="5">
    <location>
        <begin position="377"/>
        <end position="400"/>
    </location>
</feature>
<keyword evidence="3 4" id="KW-0408">Iron</keyword>
<dbReference type="Pfam" id="PF07587">
    <property type="entry name" value="PSD1"/>
    <property type="match status" value="1"/>
</dbReference>
<dbReference type="GO" id="GO:0020037">
    <property type="term" value="F:heme binding"/>
    <property type="evidence" value="ECO:0007669"/>
    <property type="project" value="InterPro"/>
</dbReference>
<dbReference type="RefSeq" id="WP_126727665.1">
    <property type="nucleotide sequence ID" value="NZ_RYZH01000061.1"/>
</dbReference>
<evidence type="ECO:0000313" key="9">
    <source>
        <dbReference type="Proteomes" id="UP000280296"/>
    </source>
</evidence>
<evidence type="ECO:0000259" key="7">
    <source>
        <dbReference type="PROSITE" id="PS51007"/>
    </source>
</evidence>
<keyword evidence="6" id="KW-0732">Signal</keyword>
<dbReference type="Pfam" id="PF07635">
    <property type="entry name" value="PSCyt1"/>
    <property type="match status" value="1"/>
</dbReference>
<dbReference type="InterPro" id="IPR009056">
    <property type="entry name" value="Cyt_c-like_dom"/>
</dbReference>
<dbReference type="SUPFAM" id="SSF46626">
    <property type="entry name" value="Cytochrome c"/>
    <property type="match status" value="1"/>
</dbReference>
<comment type="caution">
    <text evidence="8">The sequence shown here is derived from an EMBL/GenBank/DDBJ whole genome shotgun (WGS) entry which is preliminary data.</text>
</comment>
<sequence>MPSILVRSLLVLSSLGLAQDALPPSADRPVDFREEIKPILDARCVSCHGPDEQKSGLRLDAKEPALLGGDLGPAIEPGDSASSYLIHKVAGFQGESIMPPEGDPLSPAEIGLLRAWIDQGASWPEEADDSTPERRSSDHWAFQPITRPEPPSVHHEEWPRSPIDRFILARLEAEGISPSPEADRASLLRRLSLDLIGLPPTPEEVDAFVQDDDPGAYDALVDRLLASPHFGERWGRHWLDLARYADSDGYEKDRPRPDAYRYRDWVIDAVNRDLPFDRFTIEQLAGDLLPDASLEQQAAAGFHRNTLTNTEGGVDQEEFRVAAVVDRVNTTGSVWLGLTVGCAQCHSHKYDPITQREYYQLFAFFNTADEADLPLAEPTADDEAKEESVPRIRTFAEQPPDRRRASHVLIRGDFLRPGDPVEPGTIAVLPPMEPSGDRADRLDLAEWLMRPDHPLTARVAVNRVWYHLFGRALVPSMEDFGTRGEPPSHPELLDWLAIEYQRLGWSRKELIRTIVRSAAYRQSSAVREDLEPIDPENVLLARQNRVRLEAEVIRDVALSASGLLTTEVGGPSVFPPQPEGISELTYARSARWEESQGADRYRRGMYTFFRRTSPYPMLTTFDAPDANVCAVKRSASNTPLQALTLLNDEVFVECSRALGLRALAEDPSLPADRAFRLALGRLPTPEESALLSGLRDDLLAAFRADPGAAAAFLGDEPIPGLVPPEEAAALVATARAILNLDEFITRD</sequence>
<protein>
    <submittedName>
        <fullName evidence="8">DUF1549 domain-containing protein</fullName>
    </submittedName>
</protein>
<feature type="domain" description="Cytochrome c" evidence="7">
    <location>
        <begin position="31"/>
        <end position="121"/>
    </location>
</feature>
<dbReference type="OrthoDB" id="127107at2"/>
<dbReference type="PROSITE" id="PS51007">
    <property type="entry name" value="CYTC"/>
    <property type="match status" value="1"/>
</dbReference>
<dbReference type="Proteomes" id="UP000280296">
    <property type="component" value="Unassembled WGS sequence"/>
</dbReference>
<dbReference type="InterPro" id="IPR011444">
    <property type="entry name" value="DUF1549"/>
</dbReference>
<dbReference type="PANTHER" id="PTHR35889:SF3">
    <property type="entry name" value="F-BOX DOMAIN-CONTAINING PROTEIN"/>
    <property type="match status" value="1"/>
</dbReference>
<dbReference type="GO" id="GO:0009055">
    <property type="term" value="F:electron transfer activity"/>
    <property type="evidence" value="ECO:0007669"/>
    <property type="project" value="InterPro"/>
</dbReference>
<dbReference type="PANTHER" id="PTHR35889">
    <property type="entry name" value="CYCLOINULO-OLIGOSACCHARIDE FRUCTANOTRANSFERASE-RELATED"/>
    <property type="match status" value="1"/>
</dbReference>
<dbReference type="InterPro" id="IPR036909">
    <property type="entry name" value="Cyt_c-like_dom_sf"/>
</dbReference>
<accession>A0A432ME04</accession>
<dbReference type="InterPro" id="IPR011429">
    <property type="entry name" value="Cyt_c_Planctomycete-type"/>
</dbReference>
<feature type="region of interest" description="Disordered" evidence="5">
    <location>
        <begin position="123"/>
        <end position="158"/>
    </location>
</feature>
<keyword evidence="1 4" id="KW-0349">Heme</keyword>
<dbReference type="GO" id="GO:0046872">
    <property type="term" value="F:metal ion binding"/>
    <property type="evidence" value="ECO:0007669"/>
    <property type="project" value="UniProtKB-KW"/>
</dbReference>
<evidence type="ECO:0000313" key="8">
    <source>
        <dbReference type="EMBL" id="RUL83381.1"/>
    </source>
</evidence>
<evidence type="ECO:0000256" key="3">
    <source>
        <dbReference type="ARBA" id="ARBA00023004"/>
    </source>
</evidence>
<evidence type="ECO:0000256" key="1">
    <source>
        <dbReference type="ARBA" id="ARBA00022617"/>
    </source>
</evidence>
<dbReference type="Pfam" id="PF07583">
    <property type="entry name" value="PSCyt2"/>
    <property type="match status" value="1"/>
</dbReference>
<gene>
    <name evidence="8" type="ORF">TsocGM_22270</name>
</gene>
<evidence type="ECO:0000256" key="2">
    <source>
        <dbReference type="ARBA" id="ARBA00022723"/>
    </source>
</evidence>
<reference evidence="8 9" key="2">
    <citation type="submission" date="2019-01" db="EMBL/GenBank/DDBJ databases">
        <title>Tautonia sociabilis, a novel thermotolerant planctomycete of Isosphaeraceae family, isolated from a 4000 m deep subterranean habitat.</title>
        <authorList>
            <person name="Kovaleva O.L."/>
            <person name="Elcheninov A.G."/>
            <person name="Van Heerden E."/>
            <person name="Toshchakov S.V."/>
            <person name="Novikov A."/>
            <person name="Bonch-Osmolovskaya E.A."/>
            <person name="Kublanov I.V."/>
        </authorList>
    </citation>
    <scope>NUCLEOTIDE SEQUENCE [LARGE SCALE GENOMIC DNA]</scope>
    <source>
        <strain evidence="8 9">GM2012</strain>
    </source>
</reference>
<proteinExistence type="predicted"/>
<name>A0A432ME04_9BACT</name>
<dbReference type="AlphaFoldDB" id="A0A432ME04"/>
<evidence type="ECO:0000256" key="6">
    <source>
        <dbReference type="SAM" id="SignalP"/>
    </source>
</evidence>
<dbReference type="InterPro" id="IPR022655">
    <property type="entry name" value="DUF1553"/>
</dbReference>
<evidence type="ECO:0000256" key="5">
    <source>
        <dbReference type="SAM" id="MobiDB-lite"/>
    </source>
</evidence>
<dbReference type="EMBL" id="RYZH01000061">
    <property type="protein sequence ID" value="RUL83381.1"/>
    <property type="molecule type" value="Genomic_DNA"/>
</dbReference>
<keyword evidence="9" id="KW-1185">Reference proteome</keyword>
<feature type="chain" id="PRO_5019074589" evidence="6">
    <location>
        <begin position="19"/>
        <end position="747"/>
    </location>
</feature>
<keyword evidence="2 4" id="KW-0479">Metal-binding</keyword>
<feature type="signal peptide" evidence="6">
    <location>
        <begin position="1"/>
        <end position="18"/>
    </location>
</feature>
<organism evidence="8 9">
    <name type="scientific">Tautonia sociabilis</name>
    <dbReference type="NCBI Taxonomy" id="2080755"/>
    <lineage>
        <taxon>Bacteria</taxon>
        <taxon>Pseudomonadati</taxon>
        <taxon>Planctomycetota</taxon>
        <taxon>Planctomycetia</taxon>
        <taxon>Isosphaerales</taxon>
        <taxon>Isosphaeraceae</taxon>
        <taxon>Tautonia</taxon>
    </lineage>
</organism>
<evidence type="ECO:0000256" key="4">
    <source>
        <dbReference type="PROSITE-ProRule" id="PRU00433"/>
    </source>
</evidence>